<feature type="region of interest" description="Disordered" evidence="1">
    <location>
        <begin position="21"/>
        <end position="52"/>
    </location>
</feature>
<name>A0A369BDX2_9BACL</name>
<dbReference type="Proteomes" id="UP000253090">
    <property type="component" value="Unassembled WGS sequence"/>
</dbReference>
<sequence>MFKYKIDSWGRLVPCVNEEPLRQQPTTCPEKNRDRLAGQGPSRPRKRRVKKSKKIRNIRHRCNCRCNCCRRRRTN</sequence>
<comment type="caution">
    <text evidence="2">The sequence shown here is derived from an EMBL/GenBank/DDBJ whole genome shotgun (WGS) entry which is preliminary data.</text>
</comment>
<reference evidence="2 3" key="1">
    <citation type="submission" date="2018-07" db="EMBL/GenBank/DDBJ databases">
        <title>Genomic Encyclopedia of Type Strains, Phase III (KMG-III): the genomes of soil and plant-associated and newly described type strains.</title>
        <authorList>
            <person name="Whitman W."/>
        </authorList>
    </citation>
    <scope>NUCLEOTIDE SEQUENCE [LARGE SCALE GENOMIC DNA]</scope>
    <source>
        <strain evidence="2 3">CECT 8333</strain>
    </source>
</reference>
<evidence type="ECO:0000313" key="2">
    <source>
        <dbReference type="EMBL" id="RCX18667.1"/>
    </source>
</evidence>
<keyword evidence="3" id="KW-1185">Reference proteome</keyword>
<dbReference type="EMBL" id="QPJW01000006">
    <property type="protein sequence ID" value="RCX18667.1"/>
    <property type="molecule type" value="Genomic_DNA"/>
</dbReference>
<evidence type="ECO:0000313" key="3">
    <source>
        <dbReference type="Proteomes" id="UP000253090"/>
    </source>
</evidence>
<feature type="compositionally biased region" description="Basic residues" evidence="1">
    <location>
        <begin position="43"/>
        <end position="52"/>
    </location>
</feature>
<gene>
    <name evidence="2" type="ORF">DFP94_106201</name>
</gene>
<accession>A0A369BDX2</accession>
<organism evidence="2 3">
    <name type="scientific">Fontibacillus phaseoli</name>
    <dbReference type="NCBI Taxonomy" id="1416533"/>
    <lineage>
        <taxon>Bacteria</taxon>
        <taxon>Bacillati</taxon>
        <taxon>Bacillota</taxon>
        <taxon>Bacilli</taxon>
        <taxon>Bacillales</taxon>
        <taxon>Paenibacillaceae</taxon>
        <taxon>Fontibacillus</taxon>
    </lineage>
</organism>
<evidence type="ECO:0000256" key="1">
    <source>
        <dbReference type="SAM" id="MobiDB-lite"/>
    </source>
</evidence>
<proteinExistence type="predicted"/>
<dbReference type="AlphaFoldDB" id="A0A369BDX2"/>
<protein>
    <submittedName>
        <fullName evidence="2">Uncharacterized protein</fullName>
    </submittedName>
</protein>